<keyword evidence="2" id="KW-1133">Transmembrane helix</keyword>
<feature type="transmembrane region" description="Helical" evidence="2">
    <location>
        <begin position="319"/>
        <end position="339"/>
    </location>
</feature>
<feature type="transmembrane region" description="Helical" evidence="2">
    <location>
        <begin position="265"/>
        <end position="288"/>
    </location>
</feature>
<keyword evidence="4" id="KW-1185">Reference proteome</keyword>
<comment type="caution">
    <text evidence="3">The sequence shown here is derived from an EMBL/GenBank/DDBJ whole genome shotgun (WGS) entry which is preliminary data.</text>
</comment>
<evidence type="ECO:0000256" key="2">
    <source>
        <dbReference type="SAM" id="Phobius"/>
    </source>
</evidence>
<dbReference type="PATRIC" id="fig|1703.6.peg.707"/>
<feature type="transmembrane region" description="Helical" evidence="2">
    <location>
        <begin position="381"/>
        <end position="404"/>
    </location>
</feature>
<feature type="region of interest" description="Disordered" evidence="1">
    <location>
        <begin position="187"/>
        <end position="211"/>
    </location>
</feature>
<feature type="transmembrane region" description="Helical" evidence="2">
    <location>
        <begin position="234"/>
        <end position="253"/>
    </location>
</feature>
<keyword evidence="2" id="KW-0472">Membrane</keyword>
<organism evidence="3 4">
    <name type="scientific">Brevibacterium linens</name>
    <dbReference type="NCBI Taxonomy" id="1703"/>
    <lineage>
        <taxon>Bacteria</taxon>
        <taxon>Bacillati</taxon>
        <taxon>Actinomycetota</taxon>
        <taxon>Actinomycetes</taxon>
        <taxon>Micrococcales</taxon>
        <taxon>Brevibacteriaceae</taxon>
        <taxon>Brevibacterium</taxon>
    </lineage>
</organism>
<feature type="transmembrane region" description="Helical" evidence="2">
    <location>
        <begin position="55"/>
        <end position="75"/>
    </location>
</feature>
<keyword evidence="2" id="KW-0812">Transmembrane</keyword>
<gene>
    <name evidence="3" type="ORF">AE0388_0825</name>
</gene>
<dbReference type="AlphaFoldDB" id="A0A0B9AWS7"/>
<proteinExistence type="predicted"/>
<sequence>MYPSRWFHNERVFVFDDWTDVPTQILSREDKADRSAVSETPEQAAQAAPPQFGRAILVAVFAAAVVSLVLLAFSWPTVTADPKDLPIAAVGDEQQIDQIAENAPDGMLDLKRVDSRAEAVQLIEEREVYGAFVLEDEPEILIAKAASPAVAQQLSGIGTQMQHSIDQQAISGLQEGTKKMQEQMQKALEAAASGQPPQGNPAGEGADPAASAMEVPQVKITDVVPLSDDDPSGAGLAIAGLPLTLGGIVGGVLTSMGIRSRRMRLVGTIVYGVVGGLALALIMQTWFGILQGNFGLNAVAIGLSIAATVGLINGFVSLIGPASIAIGAVLTMLIGNPIASLNQPKEFLAGNWGDIGQFFVPGAAGTLLRDLSYFPDAPMALQWWVLSAWLAVGIALILVGHVIAHRKAHSAAH</sequence>
<name>A0A0B9AWS7_BRELN</name>
<dbReference type="EMBL" id="JTJZ01000014">
    <property type="protein sequence ID" value="KHS53750.1"/>
    <property type="molecule type" value="Genomic_DNA"/>
</dbReference>
<evidence type="ECO:0000313" key="3">
    <source>
        <dbReference type="EMBL" id="KHS53750.1"/>
    </source>
</evidence>
<accession>A0A0B9AWS7</accession>
<feature type="transmembrane region" description="Helical" evidence="2">
    <location>
        <begin position="294"/>
        <end position="312"/>
    </location>
</feature>
<evidence type="ECO:0000313" key="4">
    <source>
        <dbReference type="Proteomes" id="UP000031488"/>
    </source>
</evidence>
<dbReference type="Proteomes" id="UP000031488">
    <property type="component" value="Unassembled WGS sequence"/>
</dbReference>
<protein>
    <recommendedName>
        <fullName evidence="5">ABC transporter permease</fullName>
    </recommendedName>
</protein>
<reference evidence="3 4" key="1">
    <citation type="submission" date="2014-11" db="EMBL/GenBank/DDBJ databases">
        <title>Draft Genome Sequence of Brevibacterium linens AE038-8.</title>
        <authorList>
            <person name="Maizel D."/>
            <person name="Utturkar S.M."/>
            <person name="Brown S.D."/>
            <person name="Ferrero M."/>
            <person name="Rosen B.P."/>
        </authorList>
    </citation>
    <scope>NUCLEOTIDE SEQUENCE [LARGE SCALE GENOMIC DNA]</scope>
    <source>
        <strain evidence="3 4">AE038-8</strain>
    </source>
</reference>
<evidence type="ECO:0000256" key="1">
    <source>
        <dbReference type="SAM" id="MobiDB-lite"/>
    </source>
</evidence>
<evidence type="ECO:0008006" key="5">
    <source>
        <dbReference type="Google" id="ProtNLM"/>
    </source>
</evidence>